<accession>K0TJF4</accession>
<comment type="caution">
    <text evidence="1">The sequence shown here is derived from an EMBL/GenBank/DDBJ whole genome shotgun (WGS) entry which is preliminary data.</text>
</comment>
<dbReference type="AlphaFoldDB" id="K0TJF4"/>
<reference evidence="1 2" key="1">
    <citation type="journal article" date="2012" name="Genome Biol.">
        <title>Genome and low-iron response of an oceanic diatom adapted to chronic iron limitation.</title>
        <authorList>
            <person name="Lommer M."/>
            <person name="Specht M."/>
            <person name="Roy A.S."/>
            <person name="Kraemer L."/>
            <person name="Andreson R."/>
            <person name="Gutowska M.A."/>
            <person name="Wolf J."/>
            <person name="Bergner S.V."/>
            <person name="Schilhabel M.B."/>
            <person name="Klostermeier U.C."/>
            <person name="Beiko R.G."/>
            <person name="Rosenstiel P."/>
            <person name="Hippler M."/>
            <person name="Laroche J."/>
        </authorList>
    </citation>
    <scope>NUCLEOTIDE SEQUENCE [LARGE SCALE GENOMIC DNA]</scope>
    <source>
        <strain evidence="1 2">CCMP1005</strain>
    </source>
</reference>
<dbReference type="Proteomes" id="UP000266841">
    <property type="component" value="Unassembled WGS sequence"/>
</dbReference>
<proteinExistence type="predicted"/>
<sequence>MPSLEDAPLPCKHSADIATDILNSRYQYADGRGTPHATSNGDQWLQGALRTVPVADGTEVSRNTFRAISAAHGKLKLNSRSLLPLVGASMGISGMMLTLDDLQTSSAFGILRKHNETRTSVCMGTAPVCDIPADRSILHNLHWIRVRGERVKEETENG</sequence>
<name>K0TJF4_THAOC</name>
<keyword evidence="2" id="KW-1185">Reference proteome</keyword>
<dbReference type="EMBL" id="AGNL01001108">
    <property type="protein sequence ID" value="EJK77254.1"/>
    <property type="molecule type" value="Genomic_DNA"/>
</dbReference>
<gene>
    <name evidence="1" type="ORF">THAOC_00924</name>
</gene>
<protein>
    <submittedName>
        <fullName evidence="1">Uncharacterized protein</fullName>
    </submittedName>
</protein>
<evidence type="ECO:0000313" key="2">
    <source>
        <dbReference type="Proteomes" id="UP000266841"/>
    </source>
</evidence>
<organism evidence="1 2">
    <name type="scientific">Thalassiosira oceanica</name>
    <name type="common">Marine diatom</name>
    <dbReference type="NCBI Taxonomy" id="159749"/>
    <lineage>
        <taxon>Eukaryota</taxon>
        <taxon>Sar</taxon>
        <taxon>Stramenopiles</taxon>
        <taxon>Ochrophyta</taxon>
        <taxon>Bacillariophyta</taxon>
        <taxon>Coscinodiscophyceae</taxon>
        <taxon>Thalassiosirophycidae</taxon>
        <taxon>Thalassiosirales</taxon>
        <taxon>Thalassiosiraceae</taxon>
        <taxon>Thalassiosira</taxon>
    </lineage>
</organism>
<evidence type="ECO:0000313" key="1">
    <source>
        <dbReference type="EMBL" id="EJK77254.1"/>
    </source>
</evidence>